<dbReference type="PANTHER" id="PTHR30435:SF12">
    <property type="entry name" value="FLAGELLAR BASAL BODY ROD PROTEIN FLGB"/>
    <property type="match status" value="1"/>
</dbReference>
<evidence type="ECO:0000256" key="6">
    <source>
        <dbReference type="ARBA" id="ARBA00026072"/>
    </source>
</evidence>
<name>A0ABT0BHE8_9SPHN</name>
<dbReference type="NCBIfam" id="TIGR01396">
    <property type="entry name" value="FlgB"/>
    <property type="match status" value="1"/>
</dbReference>
<dbReference type="EMBL" id="JALHLF010000095">
    <property type="protein sequence ID" value="MCJ2184350.1"/>
    <property type="molecule type" value="Genomic_DNA"/>
</dbReference>
<comment type="subcellular location">
    <subcellularLocation>
        <location evidence="1 7">Bacterial flagellum basal body</location>
    </subcellularLocation>
</comment>
<dbReference type="PANTHER" id="PTHR30435">
    <property type="entry name" value="FLAGELLAR PROTEIN"/>
    <property type="match status" value="1"/>
</dbReference>
<comment type="subunit">
    <text evidence="6">The basal body constitutes a major portion of the flagellar organelle and consists of a number of rings mounted on a central rod. In Gram-negative bacteria, at least four rings, L, P, S and M are present, whereas Gram-positive bacteria lack the L and P rings. The rod consists of about 26 subunits of FlgG in the distal portion, and FlgB, FlgC and FlgF build up the proximal portion of the rod with about 6 subunits each. Rod assembly occurs by export via the flagellum-specific pathway of its constituent proteins and by their incorporation into the rod structure in the probable order of FlgB, FlgC, FlgF and FlgG. Another protein, FliE, also assembles onto the stable rod structure.</text>
</comment>
<comment type="function">
    <text evidence="5 7">Structural component of flagellum, the bacterial motility apparatus. Part of the rod structure of flagellar basal body.</text>
</comment>
<dbReference type="RefSeq" id="WP_244023104.1">
    <property type="nucleotide sequence ID" value="NZ_JALHLF010000095.1"/>
</dbReference>
<evidence type="ECO:0000256" key="7">
    <source>
        <dbReference type="PIRNR" id="PIRNR002889"/>
    </source>
</evidence>
<keyword evidence="4 7" id="KW-0975">Bacterial flagellum</keyword>
<keyword evidence="9" id="KW-0282">Flagellum</keyword>
<dbReference type="InterPro" id="IPR019776">
    <property type="entry name" value="Flagellar_basal_body_rod_CS"/>
</dbReference>
<dbReference type="PIRSF" id="PIRSF002889">
    <property type="entry name" value="Rod_FlgB"/>
    <property type="match status" value="1"/>
</dbReference>
<feature type="domain" description="Flagellar basal body rod protein N-terminal" evidence="8">
    <location>
        <begin position="9"/>
        <end position="36"/>
    </location>
</feature>
<keyword evidence="9" id="KW-0966">Cell projection</keyword>
<evidence type="ECO:0000256" key="3">
    <source>
        <dbReference type="ARBA" id="ARBA00014376"/>
    </source>
</evidence>
<dbReference type="InterPro" id="IPR001444">
    <property type="entry name" value="Flag_bb_rod_N"/>
</dbReference>
<evidence type="ECO:0000256" key="2">
    <source>
        <dbReference type="ARBA" id="ARBA00009677"/>
    </source>
</evidence>
<evidence type="ECO:0000313" key="10">
    <source>
        <dbReference type="Proteomes" id="UP001162881"/>
    </source>
</evidence>
<evidence type="ECO:0000256" key="4">
    <source>
        <dbReference type="ARBA" id="ARBA00023143"/>
    </source>
</evidence>
<evidence type="ECO:0000313" key="9">
    <source>
        <dbReference type="EMBL" id="MCJ2184350.1"/>
    </source>
</evidence>
<reference evidence="9" key="1">
    <citation type="submission" date="2022-03" db="EMBL/GenBank/DDBJ databases">
        <title>Identification of a novel bacterium isolated from mangrove sediments.</title>
        <authorList>
            <person name="Pan X."/>
        </authorList>
    </citation>
    <scope>NUCLEOTIDE SEQUENCE</scope>
    <source>
        <strain evidence="9">B1949</strain>
    </source>
</reference>
<protein>
    <recommendedName>
        <fullName evidence="3 7">Flagellar basal body rod protein FlgB</fullName>
    </recommendedName>
</protein>
<evidence type="ECO:0000256" key="5">
    <source>
        <dbReference type="ARBA" id="ARBA00024934"/>
    </source>
</evidence>
<proteinExistence type="inferred from homology"/>
<evidence type="ECO:0000259" key="8">
    <source>
        <dbReference type="Pfam" id="PF00460"/>
    </source>
</evidence>
<dbReference type="InterPro" id="IPR006300">
    <property type="entry name" value="FlgB"/>
</dbReference>
<dbReference type="PROSITE" id="PS00588">
    <property type="entry name" value="FLAGELLA_BB_ROD"/>
    <property type="match status" value="1"/>
</dbReference>
<comment type="caution">
    <text evidence="9">The sequence shown here is derived from an EMBL/GenBank/DDBJ whole genome shotgun (WGS) entry which is preliminary data.</text>
</comment>
<organism evidence="9 10">
    <name type="scientific">Novosphingobium organovorum</name>
    <dbReference type="NCBI Taxonomy" id="2930092"/>
    <lineage>
        <taxon>Bacteria</taxon>
        <taxon>Pseudomonadati</taxon>
        <taxon>Pseudomonadota</taxon>
        <taxon>Alphaproteobacteria</taxon>
        <taxon>Sphingomonadales</taxon>
        <taxon>Sphingomonadaceae</taxon>
        <taxon>Novosphingobium</taxon>
    </lineage>
</organism>
<evidence type="ECO:0000256" key="1">
    <source>
        <dbReference type="ARBA" id="ARBA00004117"/>
    </source>
</evidence>
<comment type="similarity">
    <text evidence="2 7">Belongs to the flagella basal body rod proteins family.</text>
</comment>
<dbReference type="Pfam" id="PF00460">
    <property type="entry name" value="Flg_bb_rod"/>
    <property type="match status" value="1"/>
</dbReference>
<keyword evidence="9" id="KW-0969">Cilium</keyword>
<keyword evidence="10" id="KW-1185">Reference proteome</keyword>
<gene>
    <name evidence="9" type="primary">flgB</name>
    <name evidence="9" type="ORF">MTR62_16865</name>
</gene>
<sequence length="115" mass="12402">MPQDLFGIHGKALELRSQRMGLIASNIANAATPGYKAKDIDFTAALGSAQDGTDTETAAQRATLYRVPVMPALDGNTVELQNEQLAFSENAVGYSTTLEFIRSRVDTVKRALRGD</sequence>
<accession>A0ABT0BHE8</accession>
<dbReference type="Proteomes" id="UP001162881">
    <property type="component" value="Unassembled WGS sequence"/>
</dbReference>